<dbReference type="Gene3D" id="3.10.20.370">
    <property type="match status" value="1"/>
</dbReference>
<dbReference type="Proteomes" id="UP000314982">
    <property type="component" value="Unassembled WGS sequence"/>
</dbReference>
<sequence>MHGAPLFTKLDLRSAYNLVRIWEGDEWKTAFSTTSGHYEYLVIPYGLMNAPSVFQAFVDEIFRDLHGQGVVVYIDDILIYSATSTEHVSLERRVLGRLLEHDLYVKAEKCLFFQQSVSFLGYRISTSGVEMESDHISAVRNWPTPTTVKEVQRFLGFSNYYRRFIQGFGQVAAPITSLLKGGPMRLQWSAEADRAFGHLRALFTSAPVLAHPDPSLAFIVEVDTSEAGIGAVLSQHSGTLPKFRPCAFFSKKLSPAERNYDVGDWELLAVVKALKAWRHWLEGAKHPFLIWTDHLNLEYIRATRRLNPRQARWAMFFTRFVFTLSYRPGSQNAKADALSRMYDTEERSMDPTPVLPASCLVAPVVLELDADIEQALRAEPTPLQCPAGRRYVPSVVRDRLIYWAHTSPSSGHPGIGRTVRCLSGKYWWPTLAMDVRAYVSSCSVCAQCKAPRHLPRGKLHPLPIPQWPWSQMSVDFLTDLPPSLGNTTILVVVDCFSRSCHLLPLPGLPTALQTAEALFTHIFRHYGCLRIVSDRGPQFTSRVWKAFMERLGVSISLTSGFHPESNGQVERVNQDVGRFLRSYCQDRPGEWAAFMPWAEMAQNSLHHSSTNLSPFQCVLGYQPVLAPWHQSQTEAPAVDDWFRRAEETWDAAHVHLQQAVLRRKSAQTVTAVRLRCLHRGTGS</sequence>
<keyword evidence="13" id="KW-1185">Reference proteome</keyword>
<dbReference type="PROSITE" id="PS50878">
    <property type="entry name" value="RT_POL"/>
    <property type="match status" value="1"/>
</dbReference>
<dbReference type="InterPro" id="IPR001584">
    <property type="entry name" value="Integrase_cat-core"/>
</dbReference>
<dbReference type="Pfam" id="PF00078">
    <property type="entry name" value="RVT_1"/>
    <property type="match status" value="1"/>
</dbReference>
<dbReference type="Gene3D" id="3.10.10.10">
    <property type="entry name" value="HIV Type 1 Reverse Transcriptase, subunit A, domain 1"/>
    <property type="match status" value="1"/>
</dbReference>
<dbReference type="AlphaFoldDB" id="A0A4W5PWC8"/>
<dbReference type="InterPro" id="IPR000477">
    <property type="entry name" value="RT_dom"/>
</dbReference>
<dbReference type="InterPro" id="IPR041588">
    <property type="entry name" value="Integrase_H2C2"/>
</dbReference>
<accession>A0A4W5PWC8</accession>
<dbReference type="Gene3D" id="1.10.340.70">
    <property type="match status" value="1"/>
</dbReference>
<evidence type="ECO:0000256" key="9">
    <source>
        <dbReference type="ARBA" id="ARBA00039658"/>
    </source>
</evidence>
<keyword evidence="6" id="KW-0255">Endonuclease</keyword>
<dbReference type="GeneTree" id="ENSGT01040000240511"/>
<comment type="similarity">
    <text evidence="1">Belongs to the beta type-B retroviral polymerase family. HERV class-II K(HML-2) pol subfamily.</text>
</comment>
<keyword evidence="7" id="KW-0378">Hydrolase</keyword>
<dbReference type="Pfam" id="PF17921">
    <property type="entry name" value="Integrase_H2C2"/>
    <property type="match status" value="1"/>
</dbReference>
<keyword evidence="8" id="KW-0695">RNA-directed DNA polymerase</keyword>
<dbReference type="PROSITE" id="PS50994">
    <property type="entry name" value="INTEGRASE"/>
    <property type="match status" value="1"/>
</dbReference>
<evidence type="ECO:0000259" key="10">
    <source>
        <dbReference type="PROSITE" id="PS50878"/>
    </source>
</evidence>
<evidence type="ECO:0000256" key="3">
    <source>
        <dbReference type="ARBA" id="ARBA00022679"/>
    </source>
</evidence>
<dbReference type="InterPro" id="IPR012337">
    <property type="entry name" value="RNaseH-like_sf"/>
</dbReference>
<evidence type="ECO:0000313" key="12">
    <source>
        <dbReference type="Ensembl" id="ENSHHUP00000069171.1"/>
    </source>
</evidence>
<dbReference type="GO" id="GO:0003964">
    <property type="term" value="F:RNA-directed DNA polymerase activity"/>
    <property type="evidence" value="ECO:0007669"/>
    <property type="project" value="UniProtKB-KW"/>
</dbReference>
<dbReference type="InterPro" id="IPR036397">
    <property type="entry name" value="RNaseH_sf"/>
</dbReference>
<organism evidence="12 13">
    <name type="scientific">Hucho hucho</name>
    <name type="common">huchen</name>
    <dbReference type="NCBI Taxonomy" id="62062"/>
    <lineage>
        <taxon>Eukaryota</taxon>
        <taxon>Metazoa</taxon>
        <taxon>Chordata</taxon>
        <taxon>Craniata</taxon>
        <taxon>Vertebrata</taxon>
        <taxon>Euteleostomi</taxon>
        <taxon>Actinopterygii</taxon>
        <taxon>Neopterygii</taxon>
        <taxon>Teleostei</taxon>
        <taxon>Protacanthopterygii</taxon>
        <taxon>Salmoniformes</taxon>
        <taxon>Salmonidae</taxon>
        <taxon>Salmoninae</taxon>
        <taxon>Hucho</taxon>
    </lineage>
</organism>
<reference evidence="12" key="3">
    <citation type="submission" date="2025-09" db="UniProtKB">
        <authorList>
            <consortium name="Ensembl"/>
        </authorList>
    </citation>
    <scope>IDENTIFICATION</scope>
</reference>
<dbReference type="GO" id="GO:0003676">
    <property type="term" value="F:nucleic acid binding"/>
    <property type="evidence" value="ECO:0007669"/>
    <property type="project" value="InterPro"/>
</dbReference>
<evidence type="ECO:0000256" key="7">
    <source>
        <dbReference type="ARBA" id="ARBA00022801"/>
    </source>
</evidence>
<keyword evidence="5" id="KW-0540">Nuclease</keyword>
<dbReference type="SUPFAM" id="SSF56672">
    <property type="entry name" value="DNA/RNA polymerases"/>
    <property type="match status" value="1"/>
</dbReference>
<dbReference type="FunFam" id="3.30.420.10:FF:000032">
    <property type="entry name" value="Retrovirus-related Pol polyprotein from transposon 297-like Protein"/>
    <property type="match status" value="1"/>
</dbReference>
<dbReference type="CDD" id="cd01647">
    <property type="entry name" value="RT_LTR"/>
    <property type="match status" value="1"/>
</dbReference>
<keyword evidence="4" id="KW-0548">Nucleotidyltransferase</keyword>
<dbReference type="InterPro" id="IPR041373">
    <property type="entry name" value="RT_RNaseH"/>
</dbReference>
<evidence type="ECO:0000259" key="11">
    <source>
        <dbReference type="PROSITE" id="PS50994"/>
    </source>
</evidence>
<evidence type="ECO:0000256" key="4">
    <source>
        <dbReference type="ARBA" id="ARBA00022695"/>
    </source>
</evidence>
<dbReference type="CDD" id="cd09274">
    <property type="entry name" value="RNase_HI_RT_Ty3"/>
    <property type="match status" value="1"/>
</dbReference>
<dbReference type="Gene3D" id="3.30.420.10">
    <property type="entry name" value="Ribonuclease H-like superfamily/Ribonuclease H"/>
    <property type="match status" value="1"/>
</dbReference>
<dbReference type="PANTHER" id="PTHR37984:SF5">
    <property type="entry name" value="PROTEIN NYNRIN-LIKE"/>
    <property type="match status" value="1"/>
</dbReference>
<evidence type="ECO:0000256" key="8">
    <source>
        <dbReference type="ARBA" id="ARBA00022918"/>
    </source>
</evidence>
<name>A0A4W5PWC8_9TELE</name>
<evidence type="ECO:0000256" key="1">
    <source>
        <dbReference type="ARBA" id="ARBA00010879"/>
    </source>
</evidence>
<dbReference type="Ensembl" id="ENSHHUT00000071486.1">
    <property type="protein sequence ID" value="ENSHHUP00000069171.1"/>
    <property type="gene ID" value="ENSHHUG00000040758.1"/>
</dbReference>
<feature type="domain" description="Reverse transcriptase" evidence="10">
    <location>
        <begin position="1"/>
        <end position="124"/>
    </location>
</feature>
<reference evidence="13" key="1">
    <citation type="submission" date="2018-06" db="EMBL/GenBank/DDBJ databases">
        <title>Genome assembly of Danube salmon.</title>
        <authorList>
            <person name="Macqueen D.J."/>
            <person name="Gundappa M.K."/>
        </authorList>
    </citation>
    <scope>NUCLEOTIDE SEQUENCE [LARGE SCALE GENOMIC DNA]</scope>
</reference>
<proteinExistence type="inferred from homology"/>
<dbReference type="InterPro" id="IPR050951">
    <property type="entry name" value="Retrovirus_Pol_polyprotein"/>
</dbReference>
<dbReference type="FunFam" id="3.30.70.270:FF:000020">
    <property type="entry name" value="Transposon Tf2-6 polyprotein-like Protein"/>
    <property type="match status" value="1"/>
</dbReference>
<evidence type="ECO:0000256" key="5">
    <source>
        <dbReference type="ARBA" id="ARBA00022722"/>
    </source>
</evidence>
<dbReference type="GO" id="GO:0015074">
    <property type="term" value="P:DNA integration"/>
    <property type="evidence" value="ECO:0007669"/>
    <property type="project" value="InterPro"/>
</dbReference>
<evidence type="ECO:0000256" key="2">
    <source>
        <dbReference type="ARBA" id="ARBA00012180"/>
    </source>
</evidence>
<dbReference type="FunFam" id="3.10.20.370:FF:000003">
    <property type="entry name" value="Transposon Tf2-6 polyprotein"/>
    <property type="match status" value="1"/>
</dbReference>
<dbReference type="InterPro" id="IPR043502">
    <property type="entry name" value="DNA/RNA_pol_sf"/>
</dbReference>
<dbReference type="Gene3D" id="3.30.70.270">
    <property type="match status" value="2"/>
</dbReference>
<dbReference type="SUPFAM" id="SSF53098">
    <property type="entry name" value="Ribonuclease H-like"/>
    <property type="match status" value="1"/>
</dbReference>
<dbReference type="Pfam" id="PF17917">
    <property type="entry name" value="RT_RNaseH"/>
    <property type="match status" value="1"/>
</dbReference>
<reference evidence="12" key="2">
    <citation type="submission" date="2025-08" db="UniProtKB">
        <authorList>
            <consortium name="Ensembl"/>
        </authorList>
    </citation>
    <scope>IDENTIFICATION</scope>
</reference>
<evidence type="ECO:0000313" key="13">
    <source>
        <dbReference type="Proteomes" id="UP000314982"/>
    </source>
</evidence>
<evidence type="ECO:0000256" key="6">
    <source>
        <dbReference type="ARBA" id="ARBA00022759"/>
    </source>
</evidence>
<dbReference type="InterPro" id="IPR043128">
    <property type="entry name" value="Rev_trsase/Diguanyl_cyclase"/>
</dbReference>
<dbReference type="GO" id="GO:0004523">
    <property type="term" value="F:RNA-DNA hybrid ribonuclease activity"/>
    <property type="evidence" value="ECO:0007669"/>
    <property type="project" value="UniProtKB-EC"/>
</dbReference>
<feature type="domain" description="Integrase catalytic" evidence="11">
    <location>
        <begin position="464"/>
        <end position="622"/>
    </location>
</feature>
<protein>
    <recommendedName>
        <fullName evidence="9">Gypsy retrotransposon integrase-like protein 1</fullName>
        <ecNumber evidence="2">3.1.26.4</ecNumber>
    </recommendedName>
</protein>
<keyword evidence="3" id="KW-0808">Transferase</keyword>
<dbReference type="EC" id="3.1.26.4" evidence="2"/>
<dbReference type="STRING" id="62062.ENSHHUP00000069171"/>
<dbReference type="PANTHER" id="PTHR37984">
    <property type="entry name" value="PROTEIN CBG26694"/>
    <property type="match status" value="1"/>
</dbReference>
<dbReference type="Pfam" id="PF00665">
    <property type="entry name" value="rve"/>
    <property type="match status" value="1"/>
</dbReference>